<proteinExistence type="predicted"/>
<dbReference type="Proteomes" id="UP000656319">
    <property type="component" value="Unassembled WGS sequence"/>
</dbReference>
<evidence type="ECO:0000313" key="2">
    <source>
        <dbReference type="Proteomes" id="UP000656319"/>
    </source>
</evidence>
<dbReference type="EMBL" id="CAJHCQ010000016">
    <property type="protein sequence ID" value="CAD6553171.1"/>
    <property type="molecule type" value="Genomic_DNA"/>
</dbReference>
<accession>A0ABM8P1D9</accession>
<organism evidence="1 2">
    <name type="scientific">Paraburkholderia hiiakae</name>
    <dbReference type="NCBI Taxonomy" id="1081782"/>
    <lineage>
        <taxon>Bacteria</taxon>
        <taxon>Pseudomonadati</taxon>
        <taxon>Pseudomonadota</taxon>
        <taxon>Betaproteobacteria</taxon>
        <taxon>Burkholderiales</taxon>
        <taxon>Burkholderiaceae</taxon>
        <taxon>Paraburkholderia</taxon>
    </lineage>
</organism>
<keyword evidence="2" id="KW-1185">Reference proteome</keyword>
<name>A0ABM8P1D9_9BURK</name>
<protein>
    <submittedName>
        <fullName evidence="1">Uncharacterized protein</fullName>
    </submittedName>
</protein>
<reference evidence="1 2" key="1">
    <citation type="submission" date="2020-10" db="EMBL/GenBank/DDBJ databases">
        <authorList>
            <person name="Peeters C."/>
        </authorList>
    </citation>
    <scope>NUCLEOTIDE SEQUENCE [LARGE SCALE GENOMIC DNA]</scope>
    <source>
        <strain evidence="1 2">LMG 27952</strain>
    </source>
</reference>
<evidence type="ECO:0000313" key="1">
    <source>
        <dbReference type="EMBL" id="CAD6553171.1"/>
    </source>
</evidence>
<comment type="caution">
    <text evidence="1">The sequence shown here is derived from an EMBL/GenBank/DDBJ whole genome shotgun (WGS) entry which is preliminary data.</text>
</comment>
<dbReference type="RefSeq" id="WP_201698939.1">
    <property type="nucleotide sequence ID" value="NZ_CAJHCQ010000016.1"/>
</dbReference>
<sequence>METRLDTFNGWQMTASVESRPATGKSRYYIVPPLAYKEFSMAELLHPARFRYTSASFENADDAFEVAFGACKRAIMDSIKARGL</sequence>
<gene>
    <name evidence="1" type="ORF">LMG27952_05397</name>
</gene>